<proteinExistence type="predicted"/>
<protein>
    <recommendedName>
        <fullName evidence="1">Reverse transcriptase domain-containing protein</fullName>
    </recommendedName>
</protein>
<dbReference type="InterPro" id="IPR000477">
    <property type="entry name" value="RT_dom"/>
</dbReference>
<feature type="domain" description="Reverse transcriptase" evidence="1">
    <location>
        <begin position="2"/>
        <end position="119"/>
    </location>
</feature>
<dbReference type="AlphaFoldDB" id="A0AAD9UBM3"/>
<organism evidence="2 3">
    <name type="scientific">Dipteronia dyeriana</name>
    <dbReference type="NCBI Taxonomy" id="168575"/>
    <lineage>
        <taxon>Eukaryota</taxon>
        <taxon>Viridiplantae</taxon>
        <taxon>Streptophyta</taxon>
        <taxon>Embryophyta</taxon>
        <taxon>Tracheophyta</taxon>
        <taxon>Spermatophyta</taxon>
        <taxon>Magnoliopsida</taxon>
        <taxon>eudicotyledons</taxon>
        <taxon>Gunneridae</taxon>
        <taxon>Pentapetalae</taxon>
        <taxon>rosids</taxon>
        <taxon>malvids</taxon>
        <taxon>Sapindales</taxon>
        <taxon>Sapindaceae</taxon>
        <taxon>Hippocastanoideae</taxon>
        <taxon>Acereae</taxon>
        <taxon>Dipteronia</taxon>
    </lineage>
</organism>
<keyword evidence="3" id="KW-1185">Reference proteome</keyword>
<accession>A0AAD9UBM3</accession>
<dbReference type="PANTHER" id="PTHR19446">
    <property type="entry name" value="REVERSE TRANSCRIPTASES"/>
    <property type="match status" value="1"/>
</dbReference>
<evidence type="ECO:0000259" key="1">
    <source>
        <dbReference type="Pfam" id="PF00078"/>
    </source>
</evidence>
<dbReference type="Proteomes" id="UP001280121">
    <property type="component" value="Unassembled WGS sequence"/>
</dbReference>
<comment type="caution">
    <text evidence="2">The sequence shown here is derived from an EMBL/GenBank/DDBJ whole genome shotgun (WGS) entry which is preliminary data.</text>
</comment>
<evidence type="ECO:0000313" key="2">
    <source>
        <dbReference type="EMBL" id="KAK2651094.1"/>
    </source>
</evidence>
<sequence length="326" mass="37340">MGDFRPISLVGSMYKVVAKVLANRIKKVMASIMGENQMAFIKNRQILDSFVIAEEIIHKWRKGGEGSLLVKLDFEKAYDSVDHFFLNEMLVKMGFGLKWINWIKGCITTPKMSIFVNGSPTLPFEISWRILKVVSRQIQLAFERSSSEFWHGSGGVCKMSNQDLETLNHTFIHCVWSWKVWVQGLCWWGVEVSPNRDIKGWWKSWKGLCPVSTKVRIWELQFLAAIWTLWEIRNEVVFRGKDITVLKAVDMVKFRMVWWFKHFGSGSKDSIDILLLNLTERCVDSRKRKDQTAKAWIPPICNVLKFKFNDSALGNPGSAGIGGGGG</sequence>
<name>A0AAD9UBM3_9ROSI</name>
<dbReference type="EMBL" id="JANJYI010000005">
    <property type="protein sequence ID" value="KAK2651094.1"/>
    <property type="molecule type" value="Genomic_DNA"/>
</dbReference>
<reference evidence="2" key="1">
    <citation type="journal article" date="2023" name="Plant J.">
        <title>Genome sequences and population genomics provide insights into the demographic history, inbreeding, and mutation load of two 'living fossil' tree species of Dipteronia.</title>
        <authorList>
            <person name="Feng Y."/>
            <person name="Comes H.P."/>
            <person name="Chen J."/>
            <person name="Zhu S."/>
            <person name="Lu R."/>
            <person name="Zhang X."/>
            <person name="Li P."/>
            <person name="Qiu J."/>
            <person name="Olsen K.M."/>
            <person name="Qiu Y."/>
        </authorList>
    </citation>
    <scope>NUCLEOTIDE SEQUENCE</scope>
    <source>
        <strain evidence="2">KIB01</strain>
    </source>
</reference>
<dbReference type="Pfam" id="PF00078">
    <property type="entry name" value="RVT_1"/>
    <property type="match status" value="1"/>
</dbReference>
<evidence type="ECO:0000313" key="3">
    <source>
        <dbReference type="Proteomes" id="UP001280121"/>
    </source>
</evidence>
<gene>
    <name evidence="2" type="ORF">Ddye_018583</name>
</gene>